<keyword evidence="4" id="KW-0547">Nucleotide-binding</keyword>
<dbReference type="Pfam" id="PF00069">
    <property type="entry name" value="Pkinase"/>
    <property type="match status" value="2"/>
</dbReference>
<feature type="region of interest" description="Disordered" evidence="7">
    <location>
        <begin position="556"/>
        <end position="576"/>
    </location>
</feature>
<dbReference type="SMART" id="SM00220">
    <property type="entry name" value="S_TKc"/>
    <property type="match status" value="1"/>
</dbReference>
<dbReference type="InterPro" id="IPR000719">
    <property type="entry name" value="Prot_kinase_dom"/>
</dbReference>
<feature type="region of interest" description="Disordered" evidence="7">
    <location>
        <begin position="468"/>
        <end position="514"/>
    </location>
</feature>
<dbReference type="Proteomes" id="UP001194696">
    <property type="component" value="Unassembled WGS sequence"/>
</dbReference>
<evidence type="ECO:0000256" key="5">
    <source>
        <dbReference type="ARBA" id="ARBA00022777"/>
    </source>
</evidence>
<organism evidence="9 10">
    <name type="scientific">Linnemannia gamsii</name>
    <dbReference type="NCBI Taxonomy" id="64522"/>
    <lineage>
        <taxon>Eukaryota</taxon>
        <taxon>Fungi</taxon>
        <taxon>Fungi incertae sedis</taxon>
        <taxon>Mucoromycota</taxon>
        <taxon>Mortierellomycotina</taxon>
        <taxon>Mortierellomycetes</taxon>
        <taxon>Mortierellales</taxon>
        <taxon>Mortierellaceae</taxon>
        <taxon>Linnemannia</taxon>
    </lineage>
</organism>
<proteinExistence type="predicted"/>
<dbReference type="Gene3D" id="1.10.510.10">
    <property type="entry name" value="Transferase(Phosphotransferase) domain 1"/>
    <property type="match status" value="3"/>
</dbReference>
<feature type="compositionally biased region" description="Low complexity" evidence="7">
    <location>
        <begin position="821"/>
        <end position="843"/>
    </location>
</feature>
<dbReference type="InterPro" id="IPR011009">
    <property type="entry name" value="Kinase-like_dom_sf"/>
</dbReference>
<dbReference type="PROSITE" id="PS00108">
    <property type="entry name" value="PROTEIN_KINASE_ST"/>
    <property type="match status" value="1"/>
</dbReference>
<evidence type="ECO:0000256" key="2">
    <source>
        <dbReference type="ARBA" id="ARBA00022527"/>
    </source>
</evidence>
<feature type="compositionally biased region" description="Low complexity" evidence="7">
    <location>
        <begin position="660"/>
        <end position="670"/>
    </location>
</feature>
<dbReference type="InterPro" id="IPR008271">
    <property type="entry name" value="Ser/Thr_kinase_AS"/>
</dbReference>
<dbReference type="EMBL" id="JAAAIM010000259">
    <property type="protein sequence ID" value="KAG0291089.1"/>
    <property type="molecule type" value="Genomic_DNA"/>
</dbReference>
<dbReference type="EC" id="2.7.11.1" evidence="1"/>
<keyword evidence="6" id="KW-0067">ATP-binding</keyword>
<reference evidence="9 10" key="1">
    <citation type="journal article" date="2020" name="Fungal Divers.">
        <title>Resolving the Mortierellaceae phylogeny through synthesis of multi-gene phylogenetics and phylogenomics.</title>
        <authorList>
            <person name="Vandepol N."/>
            <person name="Liber J."/>
            <person name="Desiro A."/>
            <person name="Na H."/>
            <person name="Kennedy M."/>
            <person name="Barry K."/>
            <person name="Grigoriev I.V."/>
            <person name="Miller A.N."/>
            <person name="O'Donnell K."/>
            <person name="Stajich J.E."/>
            <person name="Bonito G."/>
        </authorList>
    </citation>
    <scope>NUCLEOTIDE SEQUENCE [LARGE SCALE GENOMIC DNA]</scope>
    <source>
        <strain evidence="9 10">AD045</strain>
    </source>
</reference>
<evidence type="ECO:0000256" key="7">
    <source>
        <dbReference type="SAM" id="MobiDB-lite"/>
    </source>
</evidence>
<comment type="caution">
    <text evidence="9">The sequence shown here is derived from an EMBL/GenBank/DDBJ whole genome shotgun (WGS) entry which is preliminary data.</text>
</comment>
<evidence type="ECO:0000259" key="8">
    <source>
        <dbReference type="PROSITE" id="PS50011"/>
    </source>
</evidence>
<feature type="domain" description="Protein kinase" evidence="8">
    <location>
        <begin position="289"/>
        <end position="1006"/>
    </location>
</feature>
<evidence type="ECO:0000256" key="3">
    <source>
        <dbReference type="ARBA" id="ARBA00022679"/>
    </source>
</evidence>
<accession>A0ABQ7K3Y9</accession>
<gene>
    <name evidence="9" type="ORF">BGZ96_005491</name>
</gene>
<protein>
    <recommendedName>
        <fullName evidence="1">non-specific serine/threonine protein kinase</fullName>
        <ecNumber evidence="1">2.7.11.1</ecNumber>
    </recommendedName>
</protein>
<feature type="compositionally biased region" description="Low complexity" evidence="7">
    <location>
        <begin position="38"/>
        <end position="66"/>
    </location>
</feature>
<feature type="compositionally biased region" description="Polar residues" evidence="7">
    <location>
        <begin position="158"/>
        <end position="177"/>
    </location>
</feature>
<keyword evidence="3" id="KW-0808">Transferase</keyword>
<dbReference type="SUPFAM" id="SSF56112">
    <property type="entry name" value="Protein kinase-like (PK-like)"/>
    <property type="match status" value="1"/>
</dbReference>
<dbReference type="Gene3D" id="3.30.200.20">
    <property type="entry name" value="Phosphorylase Kinase, domain 1"/>
    <property type="match status" value="1"/>
</dbReference>
<keyword evidence="2" id="KW-0723">Serine/threonine-protein kinase</keyword>
<feature type="region of interest" description="Disordered" evidence="7">
    <location>
        <begin position="1"/>
        <end position="264"/>
    </location>
</feature>
<evidence type="ECO:0000256" key="6">
    <source>
        <dbReference type="ARBA" id="ARBA00022840"/>
    </source>
</evidence>
<name>A0ABQ7K3Y9_9FUNG</name>
<dbReference type="PANTHER" id="PTHR44167:SF23">
    <property type="entry name" value="CDC7 KINASE, ISOFORM A-RELATED"/>
    <property type="match status" value="1"/>
</dbReference>
<sequence>MTRSRVQSVMRGDPLPAPATSPQVNGVSVEEKEELVEEPVALGESSGALQQGLLLSSPTRSRLLVSIPMSDSKRKLRNTTERHHSSPQKHRRLSQGKEQHTPPERQSPPQAQEEKQTEAQDNPDQIHGVVSEGTGADSAAATVPSHSQPDQDDHAQESQDVSQTTSITTQKEISDNATLRELSVAPLPPLQDGDSIKEGSLDPCEGEQGDGLRTKLNAPEDSPNAEDGWDDQHRRKRARTNDKAEGDGIQDDDEDSDPEEDEENQVVPEYVLREMQAFEQGFNGLQGKFKLLDKIGAGTFSSVYKAIDLEHEQYDNAAWDYEMEKIPGADVSEDRSATTKLSDSEGGKVVALKRIYVTSSPDRIQNEIAILHDLSGHKNVVPLITAFRFMDQVIVVLPYFEHRDFREYYKSLPMDGIRCYFRALLKALMHVHASGIIHRDVKPSNFLYDVQRKTGMLVDFGLAQRQEDSRKTYRESKSRPSSSRTSAAERASSSASAVSSTARPSTSTSAATAHTRTSVSLAAAGARASTPIPTVPTASTAGLTITATGAPTAQSVLAQRSGSIRRDKENNVPVSLRSMLESRATPRTAYTPTAATGTPMHPTVTSYVSRSTVPTPAHTQIHAARHTTTTQEFAATLQNPFQRQRPGAHVASTSTTIADHPSPSLSHSSLGRSKHPPFAPLSETFPITSIGLAPKATRALGFDKKDPRPVIRVNRAGTRGFRAPEILFRHVQQTIALDIWSVGVILLCFLSGRFPFFHSDDDLEALLEIAVVFGQREMATVAATFNRTFITTIPAIKDYGVSRAKICRLMNPTRFGKPDQRSSQSSSRSSRSSQSSNRQQRSSPRNPDAPTTPASHVQGRSTPLQAHDPTVVASKVDLQDRSGVHKQAALPGPDSRRRLNNDLLMRGQDRKGDPAAPVTSTVSATQPDGEATSTNPDSKSHTPSDTKGTGKLTIFEIEATYTKSLNIVGTEKEEDFMDAIDLLDKLMALDPTKRITARQALKHRFLAED</sequence>
<feature type="compositionally biased region" description="Polar residues" evidence="7">
    <location>
        <begin position="852"/>
        <end position="864"/>
    </location>
</feature>
<keyword evidence="10" id="KW-1185">Reference proteome</keyword>
<evidence type="ECO:0000256" key="1">
    <source>
        <dbReference type="ARBA" id="ARBA00012513"/>
    </source>
</evidence>
<dbReference type="PROSITE" id="PS50011">
    <property type="entry name" value="PROTEIN_KINASE_DOM"/>
    <property type="match status" value="1"/>
</dbReference>
<dbReference type="PANTHER" id="PTHR44167">
    <property type="entry name" value="OVARIAN-SPECIFIC SERINE/THREONINE-PROTEIN KINASE LOK-RELATED"/>
    <property type="match status" value="1"/>
</dbReference>
<feature type="compositionally biased region" description="Basic and acidic residues" evidence="7">
    <location>
        <begin position="468"/>
        <end position="478"/>
    </location>
</feature>
<keyword evidence="5" id="KW-0418">Kinase</keyword>
<feature type="compositionally biased region" description="Basic residues" evidence="7">
    <location>
        <begin position="85"/>
        <end position="94"/>
    </location>
</feature>
<evidence type="ECO:0000313" key="10">
    <source>
        <dbReference type="Proteomes" id="UP001194696"/>
    </source>
</evidence>
<feature type="compositionally biased region" description="Polar residues" evidence="7">
    <location>
        <begin position="918"/>
        <end position="937"/>
    </location>
</feature>
<evidence type="ECO:0000313" key="9">
    <source>
        <dbReference type="EMBL" id="KAG0291089.1"/>
    </source>
</evidence>
<evidence type="ECO:0000256" key="4">
    <source>
        <dbReference type="ARBA" id="ARBA00022741"/>
    </source>
</evidence>
<feature type="compositionally biased region" description="Acidic residues" evidence="7">
    <location>
        <begin position="248"/>
        <end position="264"/>
    </location>
</feature>
<feature type="compositionally biased region" description="Low complexity" evidence="7">
    <location>
        <begin position="479"/>
        <end position="514"/>
    </location>
</feature>
<feature type="region of interest" description="Disordered" evidence="7">
    <location>
        <begin position="811"/>
        <end position="951"/>
    </location>
</feature>
<feature type="region of interest" description="Disordered" evidence="7">
    <location>
        <begin position="641"/>
        <end position="677"/>
    </location>
</feature>